<dbReference type="OrthoDB" id="2436178at2759"/>
<dbReference type="InterPro" id="IPR018466">
    <property type="entry name" value="Kre9/Knh1-like_N"/>
</dbReference>
<evidence type="ECO:0000256" key="2">
    <source>
        <dbReference type="SAM" id="MobiDB-lite"/>
    </source>
</evidence>
<feature type="signal peptide" evidence="3">
    <location>
        <begin position="1"/>
        <end position="20"/>
    </location>
</feature>
<protein>
    <recommendedName>
        <fullName evidence="4">Yeast cell wall synthesis Kre9/Knh1-like N-terminal domain-containing protein</fullName>
    </recommendedName>
</protein>
<proteinExistence type="predicted"/>
<feature type="compositionally biased region" description="Gly residues" evidence="2">
    <location>
        <begin position="141"/>
        <end position="159"/>
    </location>
</feature>
<feature type="compositionally biased region" description="Low complexity" evidence="2">
    <location>
        <begin position="124"/>
        <end position="140"/>
    </location>
</feature>
<feature type="region of interest" description="Disordered" evidence="2">
    <location>
        <begin position="122"/>
        <end position="173"/>
    </location>
</feature>
<comment type="caution">
    <text evidence="5">The sequence shown here is derived from an EMBL/GenBank/DDBJ whole genome shotgun (WGS) entry which is preliminary data.</text>
</comment>
<gene>
    <name evidence="5" type="ORF">BG011_007153</name>
</gene>
<reference evidence="5" key="1">
    <citation type="journal article" date="2020" name="Fungal Divers.">
        <title>Resolving the Mortierellaceae phylogeny through synthesis of multi-gene phylogenetics and phylogenomics.</title>
        <authorList>
            <person name="Vandepol N."/>
            <person name="Liber J."/>
            <person name="Desiro A."/>
            <person name="Na H."/>
            <person name="Kennedy M."/>
            <person name="Barry K."/>
            <person name="Grigoriev I.V."/>
            <person name="Miller A.N."/>
            <person name="O'Donnell K."/>
            <person name="Stajich J.E."/>
            <person name="Bonito G."/>
        </authorList>
    </citation>
    <scope>NUCLEOTIDE SEQUENCE</scope>
    <source>
        <strain evidence="5">KOD948</strain>
    </source>
</reference>
<keyword evidence="6" id="KW-1185">Reference proteome</keyword>
<evidence type="ECO:0000259" key="4">
    <source>
        <dbReference type="Pfam" id="PF10342"/>
    </source>
</evidence>
<dbReference type="EMBL" id="JAAAJA010000054">
    <property type="protein sequence ID" value="KAG0264263.1"/>
    <property type="molecule type" value="Genomic_DNA"/>
</dbReference>
<dbReference type="Proteomes" id="UP000726737">
    <property type="component" value="Unassembled WGS sequence"/>
</dbReference>
<organism evidence="5 6">
    <name type="scientific">Mortierella polycephala</name>
    <dbReference type="NCBI Taxonomy" id="41804"/>
    <lineage>
        <taxon>Eukaryota</taxon>
        <taxon>Fungi</taxon>
        <taxon>Fungi incertae sedis</taxon>
        <taxon>Mucoromycota</taxon>
        <taxon>Mortierellomycotina</taxon>
        <taxon>Mortierellomycetes</taxon>
        <taxon>Mortierellales</taxon>
        <taxon>Mortierellaceae</taxon>
        <taxon>Mortierella</taxon>
    </lineage>
</organism>
<dbReference type="Pfam" id="PF10342">
    <property type="entry name" value="Kre9_KNH"/>
    <property type="match status" value="1"/>
</dbReference>
<evidence type="ECO:0000256" key="1">
    <source>
        <dbReference type="ARBA" id="ARBA00022729"/>
    </source>
</evidence>
<evidence type="ECO:0000313" key="5">
    <source>
        <dbReference type="EMBL" id="KAG0264263.1"/>
    </source>
</evidence>
<keyword evidence="1 3" id="KW-0732">Signal</keyword>
<name>A0A9P6U8K9_9FUNG</name>
<evidence type="ECO:0000313" key="6">
    <source>
        <dbReference type="Proteomes" id="UP000726737"/>
    </source>
</evidence>
<feature type="chain" id="PRO_5040513153" description="Yeast cell wall synthesis Kre9/Knh1-like N-terminal domain-containing protein" evidence="3">
    <location>
        <begin position="21"/>
        <end position="198"/>
    </location>
</feature>
<dbReference type="AlphaFoldDB" id="A0A9P6U8K9"/>
<feature type="domain" description="Yeast cell wall synthesis Kre9/Knh1-like N-terminal" evidence="4">
    <location>
        <begin position="27"/>
        <end position="119"/>
    </location>
</feature>
<accession>A0A9P6U8K9</accession>
<sequence>MKSTTTLLVAATTLAAFVNADMLQINNPTAGTIWTAGVSNFVGWTGNCASMGDAAKNVTVILNTGPSDAVRYVATLGTLDCSGSSTRTDLTVPLSVSTGTYSIVVRTDPQLSYTNMFTINNPNAPATEAPPSAEGPASGDAGAGAGAGIDVGAGAGSAGSGSPSTTQPEGQNSGVSVQANAMLVGLGAAAMVATQLLM</sequence>
<evidence type="ECO:0000256" key="3">
    <source>
        <dbReference type="SAM" id="SignalP"/>
    </source>
</evidence>